<name>A0AAV7IFZ6_COTGL</name>
<reference evidence="1 2" key="1">
    <citation type="journal article" date="2021" name="J. Hered.">
        <title>A chromosome-level genome assembly of the parasitoid wasp, Cotesia glomerata (Hymenoptera: Braconidae).</title>
        <authorList>
            <person name="Pinto B.J."/>
            <person name="Weis J.J."/>
            <person name="Gamble T."/>
            <person name="Ode P.J."/>
            <person name="Paul R."/>
            <person name="Zaspel J.M."/>
        </authorList>
    </citation>
    <scope>NUCLEOTIDE SEQUENCE [LARGE SCALE GENOMIC DNA]</scope>
    <source>
        <strain evidence="1">CgM1</strain>
    </source>
</reference>
<dbReference type="AlphaFoldDB" id="A0AAV7IFZ6"/>
<keyword evidence="2" id="KW-1185">Reference proteome</keyword>
<protein>
    <submittedName>
        <fullName evidence="1">Uncharacterized protein</fullName>
    </submittedName>
</protein>
<evidence type="ECO:0000313" key="1">
    <source>
        <dbReference type="EMBL" id="KAH0550631.1"/>
    </source>
</evidence>
<proteinExistence type="predicted"/>
<sequence>MTLLVKGFKDRLNQVGVDKLQSRIDERGIVAFKTWLTLKSEFVLLQGPSTRNKEAERQFAGGSIIFTEQNQSVYCFQRDAAVADRFPSKDCRRVDDSNVFLNPKSAPEFRRLPFEVSSFFIPCLYYRDWAL</sequence>
<dbReference type="Proteomes" id="UP000826195">
    <property type="component" value="Unassembled WGS sequence"/>
</dbReference>
<organism evidence="1 2">
    <name type="scientific">Cotesia glomerata</name>
    <name type="common">Lepidopteran parasitic wasp</name>
    <name type="synonym">Apanteles glomeratus</name>
    <dbReference type="NCBI Taxonomy" id="32391"/>
    <lineage>
        <taxon>Eukaryota</taxon>
        <taxon>Metazoa</taxon>
        <taxon>Ecdysozoa</taxon>
        <taxon>Arthropoda</taxon>
        <taxon>Hexapoda</taxon>
        <taxon>Insecta</taxon>
        <taxon>Pterygota</taxon>
        <taxon>Neoptera</taxon>
        <taxon>Endopterygota</taxon>
        <taxon>Hymenoptera</taxon>
        <taxon>Apocrita</taxon>
        <taxon>Ichneumonoidea</taxon>
        <taxon>Braconidae</taxon>
        <taxon>Microgastrinae</taxon>
        <taxon>Cotesia</taxon>
    </lineage>
</organism>
<comment type="caution">
    <text evidence="1">The sequence shown here is derived from an EMBL/GenBank/DDBJ whole genome shotgun (WGS) entry which is preliminary data.</text>
</comment>
<dbReference type="EMBL" id="JAHXZJ010001864">
    <property type="protein sequence ID" value="KAH0550631.1"/>
    <property type="molecule type" value="Genomic_DNA"/>
</dbReference>
<accession>A0AAV7IFZ6</accession>
<gene>
    <name evidence="1" type="ORF">KQX54_020358</name>
</gene>
<evidence type="ECO:0000313" key="2">
    <source>
        <dbReference type="Proteomes" id="UP000826195"/>
    </source>
</evidence>